<dbReference type="GO" id="GO:0043709">
    <property type="term" value="P:cell adhesion involved in single-species biofilm formation"/>
    <property type="evidence" value="ECO:0007669"/>
    <property type="project" value="TreeGrafter"/>
</dbReference>
<dbReference type="SMART" id="SM00267">
    <property type="entry name" value="GGDEF"/>
    <property type="match status" value="1"/>
</dbReference>
<comment type="catalytic activity">
    <reaction evidence="3">
        <text>2 GTP = 3',3'-c-di-GMP + 2 diphosphate</text>
        <dbReference type="Rhea" id="RHEA:24898"/>
        <dbReference type="ChEBI" id="CHEBI:33019"/>
        <dbReference type="ChEBI" id="CHEBI:37565"/>
        <dbReference type="ChEBI" id="CHEBI:58805"/>
        <dbReference type="EC" id="2.7.7.65"/>
    </reaction>
</comment>
<evidence type="ECO:0000256" key="2">
    <source>
        <dbReference type="ARBA" id="ARBA00012528"/>
    </source>
</evidence>
<dbReference type="PANTHER" id="PTHR45138">
    <property type="entry name" value="REGULATORY COMPONENTS OF SENSORY TRANSDUCTION SYSTEM"/>
    <property type="match status" value="1"/>
</dbReference>
<dbReference type="STRING" id="1122252.SAMN05660443_0481"/>
<dbReference type="EMBL" id="FOLH01000001">
    <property type="protein sequence ID" value="SFB84223.1"/>
    <property type="molecule type" value="Genomic_DNA"/>
</dbReference>
<dbReference type="SUPFAM" id="SSF55073">
    <property type="entry name" value="Nucleotide cyclase"/>
    <property type="match status" value="1"/>
</dbReference>
<gene>
    <name evidence="6" type="ORF">SAMN05660443_0481</name>
</gene>
<dbReference type="Gene3D" id="3.30.70.270">
    <property type="match status" value="1"/>
</dbReference>
<feature type="transmembrane region" description="Helical" evidence="4">
    <location>
        <begin position="144"/>
        <end position="165"/>
    </location>
</feature>
<dbReference type="RefSeq" id="WP_091958587.1">
    <property type="nucleotide sequence ID" value="NZ_FOLH01000001.1"/>
</dbReference>
<evidence type="ECO:0000313" key="7">
    <source>
        <dbReference type="Proteomes" id="UP000199058"/>
    </source>
</evidence>
<feature type="transmembrane region" description="Helical" evidence="4">
    <location>
        <begin position="77"/>
        <end position="93"/>
    </location>
</feature>
<evidence type="ECO:0000256" key="4">
    <source>
        <dbReference type="SAM" id="Phobius"/>
    </source>
</evidence>
<dbReference type="FunFam" id="3.30.70.270:FF:000001">
    <property type="entry name" value="Diguanylate cyclase domain protein"/>
    <property type="match status" value="1"/>
</dbReference>
<keyword evidence="4" id="KW-0812">Transmembrane</keyword>
<sequence length="336" mass="38456">MHLQEQAAINPKETLSVFRNQLTYNVQQWTLGVMLPLTFWQYYQGYRSLSILLAVFSILLAHSLWQGRHQPLRNYQAQGYVILASCCVLYSTWLNAHQGVYWAFPVIATYFFMLRPDASKKAALTFMLAFIPLVAYKFELDEALRVLSSLAISTLLVSYFATMVLRLHKDLVRLATCDPLTGCLNRSQLETLLSQALEEHKQKGTPYTLLLLDLDHFKEVNDRHGHHQGDLLLQGFADKIRDNLRPEDRLFRLGGEEFLVFFHHCGGEQAIKATERLLEQIRTSEFADGLTVTSSAGIAEAHSSYKDWSLWLHQADEVLYQAKTEGRDSYRVATGH</sequence>
<name>A0A1I1EH11_9GAMM</name>
<dbReference type="GO" id="GO:1902201">
    <property type="term" value="P:negative regulation of bacterial-type flagellum-dependent cell motility"/>
    <property type="evidence" value="ECO:0007669"/>
    <property type="project" value="TreeGrafter"/>
</dbReference>
<evidence type="ECO:0000313" key="6">
    <source>
        <dbReference type="EMBL" id="SFB84223.1"/>
    </source>
</evidence>
<keyword evidence="4" id="KW-0472">Membrane</keyword>
<proteinExistence type="predicted"/>
<dbReference type="OrthoDB" id="9812260at2"/>
<accession>A0A1I1EH11</accession>
<comment type="cofactor">
    <cofactor evidence="1">
        <name>Mg(2+)</name>
        <dbReference type="ChEBI" id="CHEBI:18420"/>
    </cofactor>
</comment>
<dbReference type="InterPro" id="IPR050469">
    <property type="entry name" value="Diguanylate_Cyclase"/>
</dbReference>
<dbReference type="GO" id="GO:0052621">
    <property type="term" value="F:diguanylate cyclase activity"/>
    <property type="evidence" value="ECO:0007669"/>
    <property type="project" value="UniProtKB-EC"/>
</dbReference>
<dbReference type="EC" id="2.7.7.65" evidence="2"/>
<evidence type="ECO:0000256" key="1">
    <source>
        <dbReference type="ARBA" id="ARBA00001946"/>
    </source>
</evidence>
<dbReference type="Proteomes" id="UP000199058">
    <property type="component" value="Unassembled WGS sequence"/>
</dbReference>
<dbReference type="InterPro" id="IPR029787">
    <property type="entry name" value="Nucleotide_cyclase"/>
</dbReference>
<dbReference type="PANTHER" id="PTHR45138:SF9">
    <property type="entry name" value="DIGUANYLATE CYCLASE DGCM-RELATED"/>
    <property type="match status" value="1"/>
</dbReference>
<feature type="transmembrane region" description="Helical" evidence="4">
    <location>
        <begin position="122"/>
        <end position="138"/>
    </location>
</feature>
<keyword evidence="4" id="KW-1133">Transmembrane helix</keyword>
<dbReference type="NCBIfam" id="TIGR00254">
    <property type="entry name" value="GGDEF"/>
    <property type="match status" value="1"/>
</dbReference>
<feature type="transmembrane region" description="Helical" evidence="4">
    <location>
        <begin position="45"/>
        <end position="65"/>
    </location>
</feature>
<reference evidence="6 7" key="1">
    <citation type="submission" date="2016-10" db="EMBL/GenBank/DDBJ databases">
        <authorList>
            <person name="de Groot N.N."/>
        </authorList>
    </citation>
    <scope>NUCLEOTIDE SEQUENCE [LARGE SCALE GENOMIC DNA]</scope>
    <source>
        <strain evidence="6 7">DSM 18438</strain>
    </source>
</reference>
<dbReference type="GO" id="GO:0005886">
    <property type="term" value="C:plasma membrane"/>
    <property type="evidence" value="ECO:0007669"/>
    <property type="project" value="TreeGrafter"/>
</dbReference>
<dbReference type="CDD" id="cd01949">
    <property type="entry name" value="GGDEF"/>
    <property type="match status" value="1"/>
</dbReference>
<evidence type="ECO:0000259" key="5">
    <source>
        <dbReference type="PROSITE" id="PS50887"/>
    </source>
</evidence>
<feature type="domain" description="GGDEF" evidence="5">
    <location>
        <begin position="205"/>
        <end position="335"/>
    </location>
</feature>
<dbReference type="PROSITE" id="PS50887">
    <property type="entry name" value="GGDEF"/>
    <property type="match status" value="1"/>
</dbReference>
<protein>
    <recommendedName>
        <fullName evidence="2">diguanylate cyclase</fullName>
        <ecNumber evidence="2">2.7.7.65</ecNumber>
    </recommendedName>
</protein>
<dbReference type="InterPro" id="IPR000160">
    <property type="entry name" value="GGDEF_dom"/>
</dbReference>
<evidence type="ECO:0000256" key="3">
    <source>
        <dbReference type="ARBA" id="ARBA00034247"/>
    </source>
</evidence>
<dbReference type="AlphaFoldDB" id="A0A1I1EH11"/>
<organism evidence="6 7">
    <name type="scientific">Marinospirillum celere</name>
    <dbReference type="NCBI Taxonomy" id="1122252"/>
    <lineage>
        <taxon>Bacteria</taxon>
        <taxon>Pseudomonadati</taxon>
        <taxon>Pseudomonadota</taxon>
        <taxon>Gammaproteobacteria</taxon>
        <taxon>Oceanospirillales</taxon>
        <taxon>Oceanospirillaceae</taxon>
        <taxon>Marinospirillum</taxon>
    </lineage>
</organism>
<dbReference type="Pfam" id="PF00990">
    <property type="entry name" value="GGDEF"/>
    <property type="match status" value="1"/>
</dbReference>
<keyword evidence="7" id="KW-1185">Reference proteome</keyword>
<dbReference type="InterPro" id="IPR043128">
    <property type="entry name" value="Rev_trsase/Diguanyl_cyclase"/>
</dbReference>